<proteinExistence type="predicted"/>
<accession>A0A3S4UQT3</accession>
<dbReference type="Proteomes" id="UP000277858">
    <property type="component" value="Chromosome"/>
</dbReference>
<name>A0A3S4UQT3_9ACTN</name>
<keyword evidence="3" id="KW-1185">Reference proteome</keyword>
<organism evidence="2 3">
    <name type="scientific">Acidipropionibacterium jensenii</name>
    <dbReference type="NCBI Taxonomy" id="1749"/>
    <lineage>
        <taxon>Bacteria</taxon>
        <taxon>Bacillati</taxon>
        <taxon>Actinomycetota</taxon>
        <taxon>Actinomycetes</taxon>
        <taxon>Propionibacteriales</taxon>
        <taxon>Propionibacteriaceae</taxon>
        <taxon>Acidipropionibacterium</taxon>
    </lineage>
</organism>
<dbReference type="EMBL" id="LR134473">
    <property type="protein sequence ID" value="VEI03043.1"/>
    <property type="molecule type" value="Genomic_DNA"/>
</dbReference>
<evidence type="ECO:0000313" key="2">
    <source>
        <dbReference type="EMBL" id="VEI03043.1"/>
    </source>
</evidence>
<gene>
    <name evidence="2" type="ORF">NCTC13652_01241</name>
</gene>
<feature type="region of interest" description="Disordered" evidence="1">
    <location>
        <begin position="1"/>
        <end position="25"/>
    </location>
</feature>
<evidence type="ECO:0000313" key="3">
    <source>
        <dbReference type="Proteomes" id="UP000277858"/>
    </source>
</evidence>
<protein>
    <submittedName>
        <fullName evidence="2">Uncharacterized protein</fullName>
    </submittedName>
</protein>
<sequence length="46" mass="5101">MTERRTPGAGTGRRRERARALAAGAPHSRIHVVGYTEESFSPKELH</sequence>
<evidence type="ECO:0000256" key="1">
    <source>
        <dbReference type="SAM" id="MobiDB-lite"/>
    </source>
</evidence>
<reference evidence="2 3" key="1">
    <citation type="submission" date="2018-12" db="EMBL/GenBank/DDBJ databases">
        <authorList>
            <consortium name="Pathogen Informatics"/>
        </authorList>
    </citation>
    <scope>NUCLEOTIDE SEQUENCE [LARGE SCALE GENOMIC DNA]</scope>
    <source>
        <strain evidence="2 3">NCTC13652</strain>
    </source>
</reference>
<dbReference type="AlphaFoldDB" id="A0A3S4UQT3"/>